<organism evidence="2 3">
    <name type="scientific">Williamsoniiplasma luminosum</name>
    <dbReference type="NCBI Taxonomy" id="214888"/>
    <lineage>
        <taxon>Bacteria</taxon>
        <taxon>Bacillati</taxon>
        <taxon>Mycoplasmatota</taxon>
        <taxon>Mollicutes</taxon>
        <taxon>Entomoplasmatales</taxon>
        <taxon>Williamsoniiplasma</taxon>
    </lineage>
</organism>
<feature type="domain" description="RimM N-terminal" evidence="1">
    <location>
        <begin position="8"/>
        <end position="89"/>
    </location>
</feature>
<dbReference type="AlphaFoldDB" id="A0A2S0NJP3"/>
<dbReference type="EMBL" id="CP027019">
    <property type="protein sequence ID" value="AVP49240.1"/>
    <property type="molecule type" value="Genomic_DNA"/>
</dbReference>
<evidence type="ECO:0000313" key="2">
    <source>
        <dbReference type="EMBL" id="AVP49240.1"/>
    </source>
</evidence>
<dbReference type="Pfam" id="PF01782">
    <property type="entry name" value="RimM"/>
    <property type="match status" value="1"/>
</dbReference>
<dbReference type="InterPro" id="IPR009000">
    <property type="entry name" value="Transl_B-barrel_sf"/>
</dbReference>
<proteinExistence type="predicted"/>
<accession>A0A2S0NJP3</accession>
<dbReference type="RefSeq" id="WP_303662576.1">
    <property type="nucleotide sequence ID" value="NZ_CP027019.1"/>
</dbReference>
<evidence type="ECO:0000313" key="3">
    <source>
        <dbReference type="Proteomes" id="UP000239250"/>
    </source>
</evidence>
<dbReference type="Proteomes" id="UP000239250">
    <property type="component" value="Chromosome"/>
</dbReference>
<reference evidence="3" key="1">
    <citation type="submission" date="2018-02" db="EMBL/GenBank/DDBJ databases">
        <title>Firefly genomes illuminate parallel origins of bioluminescence in beetles.</title>
        <authorList>
            <person name="Fallon T.R."/>
            <person name="Lower S.E.S."/>
            <person name="Behringer M."/>
            <person name="Weng J.-K."/>
        </authorList>
    </citation>
    <scope>NUCLEOTIDE SEQUENCE [LARGE SCALE GENOMIC DNA]</scope>
</reference>
<protein>
    <recommendedName>
        <fullName evidence="1">RimM N-terminal domain-containing protein</fullName>
    </recommendedName>
</protein>
<dbReference type="InterPro" id="IPR002676">
    <property type="entry name" value="RimM_N"/>
</dbReference>
<gene>
    <name evidence="2" type="ORF">C5T88_01430</name>
</gene>
<dbReference type="Gene3D" id="2.40.30.60">
    <property type="entry name" value="RimM"/>
    <property type="match status" value="1"/>
</dbReference>
<sequence length="163" mass="19096">MQEKLMRIGEIVNTVGIKGTVKVLLDSNLDINDLSNFKLCFYQTNSKVFIPLQIKTLEVKNNTLLISFIDFENINDVQKFRNQILYAPIEIEAFSLIPHWTEYKIETELGEGIVIDWMNNSVQYLIKIRVQNHDFWVPMVDEYLVVKNDETKTIQLKNIRGLM</sequence>
<dbReference type="GO" id="GO:0006364">
    <property type="term" value="P:rRNA processing"/>
    <property type="evidence" value="ECO:0007669"/>
    <property type="project" value="InterPro"/>
</dbReference>
<name>A0A2S0NJP3_9MOLU</name>
<evidence type="ECO:0000259" key="1">
    <source>
        <dbReference type="Pfam" id="PF01782"/>
    </source>
</evidence>
<dbReference type="SUPFAM" id="SSF50447">
    <property type="entry name" value="Translation proteins"/>
    <property type="match status" value="1"/>
</dbReference>
<dbReference type="InterPro" id="IPR036976">
    <property type="entry name" value="RimM_N_sf"/>
</dbReference>